<evidence type="ECO:0000256" key="3">
    <source>
        <dbReference type="ARBA" id="ARBA00022525"/>
    </source>
</evidence>
<reference evidence="5 6" key="1">
    <citation type="journal article" date="2015" name="Biotechnol. Biofuels">
        <title>Enhanced degradation of softwood versus hardwood by the white-rot fungus Pycnoporus coccineus.</title>
        <authorList>
            <person name="Couturier M."/>
            <person name="Navarro D."/>
            <person name="Chevret D."/>
            <person name="Henrissat B."/>
            <person name="Piumi F."/>
            <person name="Ruiz-Duenas F.J."/>
            <person name="Martinez A.T."/>
            <person name="Grigoriev I.V."/>
            <person name="Riley R."/>
            <person name="Lipzen A."/>
            <person name="Berrin J.G."/>
            <person name="Master E.R."/>
            <person name="Rosso M.N."/>
        </authorList>
    </citation>
    <scope>NUCLEOTIDE SEQUENCE [LARGE SCALE GENOMIC DNA]</scope>
    <source>
        <strain evidence="5 6">BRFM310</strain>
    </source>
</reference>
<dbReference type="EMBL" id="KZ084107">
    <property type="protein sequence ID" value="OSD02093.1"/>
    <property type="molecule type" value="Genomic_DNA"/>
</dbReference>
<dbReference type="Proteomes" id="UP000193067">
    <property type="component" value="Unassembled WGS sequence"/>
</dbReference>
<evidence type="ECO:0000313" key="5">
    <source>
        <dbReference type="EMBL" id="OSD02093.1"/>
    </source>
</evidence>
<dbReference type="CDD" id="cd22778">
    <property type="entry name" value="DPBB_CEPL-like"/>
    <property type="match status" value="1"/>
</dbReference>
<comment type="similarity">
    <text evidence="2">Belongs to the cerato-platanin family.</text>
</comment>
<accession>A0A1Y2IN29</accession>
<keyword evidence="4" id="KW-0732">Signal</keyword>
<evidence type="ECO:0000313" key="6">
    <source>
        <dbReference type="Proteomes" id="UP000193067"/>
    </source>
</evidence>
<name>A0A1Y2IN29_TRAC3</name>
<sequence length="145" mass="14846">MQIKALALAALALLVPAALGSTAATTTMTVSYDEAYDKASSSLNTVACSDGTHGLESKYHTFGGLPHFPNIGGAAAVGGWNSAQCGTCWQLEYKGKSVNVLAVDHAQSGFNIALGAMNTLTGGQAKKLGRVQATVKQVDKSKCGL</sequence>
<dbReference type="InterPro" id="IPR036908">
    <property type="entry name" value="RlpA-like_sf"/>
</dbReference>
<evidence type="ECO:0000256" key="4">
    <source>
        <dbReference type="SAM" id="SignalP"/>
    </source>
</evidence>
<dbReference type="SUPFAM" id="SSF50685">
    <property type="entry name" value="Barwin-like endoglucanases"/>
    <property type="match status" value="1"/>
</dbReference>
<dbReference type="InterPro" id="IPR010829">
    <property type="entry name" value="Cerato-platanin"/>
</dbReference>
<keyword evidence="3" id="KW-0964">Secreted</keyword>
<feature type="chain" id="PRO_5012982902" evidence="4">
    <location>
        <begin position="21"/>
        <end position="145"/>
    </location>
</feature>
<feature type="signal peptide" evidence="4">
    <location>
        <begin position="1"/>
        <end position="20"/>
    </location>
</feature>
<dbReference type="AlphaFoldDB" id="A0A1Y2IN29"/>
<dbReference type="Gene3D" id="2.40.40.10">
    <property type="entry name" value="RlpA-like domain"/>
    <property type="match status" value="1"/>
</dbReference>
<dbReference type="GO" id="GO:0005576">
    <property type="term" value="C:extracellular region"/>
    <property type="evidence" value="ECO:0007669"/>
    <property type="project" value="UniProtKB-SubCell"/>
</dbReference>
<keyword evidence="6" id="KW-1185">Reference proteome</keyword>
<dbReference type="Pfam" id="PF07249">
    <property type="entry name" value="Cerato-platanin"/>
    <property type="match status" value="1"/>
</dbReference>
<evidence type="ECO:0000256" key="2">
    <source>
        <dbReference type="ARBA" id="ARBA00010421"/>
    </source>
</evidence>
<dbReference type="OrthoDB" id="4898945at2759"/>
<proteinExistence type="inferred from homology"/>
<gene>
    <name evidence="5" type="ORF">PYCCODRAFT_1435771</name>
</gene>
<protein>
    <submittedName>
        <fullName evidence="5">Sm1 protein</fullName>
    </submittedName>
</protein>
<comment type="subcellular location">
    <subcellularLocation>
        <location evidence="1">Secreted</location>
    </subcellularLocation>
</comment>
<evidence type="ECO:0000256" key="1">
    <source>
        <dbReference type="ARBA" id="ARBA00004613"/>
    </source>
</evidence>
<organism evidence="5 6">
    <name type="scientific">Trametes coccinea (strain BRFM310)</name>
    <name type="common">Pycnoporus coccineus</name>
    <dbReference type="NCBI Taxonomy" id="1353009"/>
    <lineage>
        <taxon>Eukaryota</taxon>
        <taxon>Fungi</taxon>
        <taxon>Dikarya</taxon>
        <taxon>Basidiomycota</taxon>
        <taxon>Agaricomycotina</taxon>
        <taxon>Agaricomycetes</taxon>
        <taxon>Polyporales</taxon>
        <taxon>Polyporaceae</taxon>
        <taxon>Trametes</taxon>
    </lineage>
</organism>